<evidence type="ECO:0000256" key="1">
    <source>
        <dbReference type="SAM" id="Coils"/>
    </source>
</evidence>
<reference evidence="3 4" key="1">
    <citation type="journal article" date="2016" name="Nat. Commun.">
        <title>Thousands of microbial genomes shed light on interconnected biogeochemical processes in an aquifer system.</title>
        <authorList>
            <person name="Anantharaman K."/>
            <person name="Brown C.T."/>
            <person name="Hug L.A."/>
            <person name="Sharon I."/>
            <person name="Castelle C.J."/>
            <person name="Probst A.J."/>
            <person name="Thomas B.C."/>
            <person name="Singh A."/>
            <person name="Wilkins M.J."/>
            <person name="Karaoz U."/>
            <person name="Brodie E.L."/>
            <person name="Williams K.H."/>
            <person name="Hubbard S.S."/>
            <person name="Banfield J.F."/>
        </authorList>
    </citation>
    <scope>NUCLEOTIDE SEQUENCE [LARGE SCALE GENOMIC DNA]</scope>
</reference>
<dbReference type="SUPFAM" id="SSF51261">
    <property type="entry name" value="Duplicated hybrid motif"/>
    <property type="match status" value="1"/>
</dbReference>
<dbReference type="AlphaFoldDB" id="A0A1F5WDD2"/>
<name>A0A1F5WDD2_9BACT</name>
<dbReference type="PANTHER" id="PTHR21666:SF270">
    <property type="entry name" value="MUREIN HYDROLASE ACTIVATOR ENVC"/>
    <property type="match status" value="1"/>
</dbReference>
<dbReference type="InterPro" id="IPR050570">
    <property type="entry name" value="Cell_wall_metabolism_enzyme"/>
</dbReference>
<protein>
    <recommendedName>
        <fullName evidence="2">M23ase beta-sheet core domain-containing protein</fullName>
    </recommendedName>
</protein>
<dbReference type="PANTHER" id="PTHR21666">
    <property type="entry name" value="PEPTIDASE-RELATED"/>
    <property type="match status" value="1"/>
</dbReference>
<dbReference type="CDD" id="cd12797">
    <property type="entry name" value="M23_peptidase"/>
    <property type="match status" value="1"/>
</dbReference>
<dbReference type="Proteomes" id="UP000178406">
    <property type="component" value="Unassembled WGS sequence"/>
</dbReference>
<dbReference type="Gene3D" id="6.10.250.3150">
    <property type="match status" value="1"/>
</dbReference>
<accession>A0A1F5WDD2</accession>
<dbReference type="Pfam" id="PF01551">
    <property type="entry name" value="Peptidase_M23"/>
    <property type="match status" value="1"/>
</dbReference>
<dbReference type="GO" id="GO:0004222">
    <property type="term" value="F:metalloendopeptidase activity"/>
    <property type="evidence" value="ECO:0007669"/>
    <property type="project" value="TreeGrafter"/>
</dbReference>
<feature type="coiled-coil region" evidence="1">
    <location>
        <begin position="34"/>
        <end position="89"/>
    </location>
</feature>
<dbReference type="EMBL" id="MFHQ01000040">
    <property type="protein sequence ID" value="OGF73580.1"/>
    <property type="molecule type" value="Genomic_DNA"/>
</dbReference>
<dbReference type="InterPro" id="IPR016047">
    <property type="entry name" value="M23ase_b-sheet_dom"/>
</dbReference>
<dbReference type="STRING" id="1798338.A3J56_00290"/>
<keyword evidence="1" id="KW-0175">Coiled coil</keyword>
<feature type="coiled-coil region" evidence="1">
    <location>
        <begin position="174"/>
        <end position="254"/>
    </location>
</feature>
<gene>
    <name evidence="3" type="ORF">A3J56_00290</name>
</gene>
<organism evidence="3 4">
    <name type="scientific">Candidatus Giovannonibacteria bacterium RIFCSPHIGHO2_02_FULL_46_20</name>
    <dbReference type="NCBI Taxonomy" id="1798338"/>
    <lineage>
        <taxon>Bacteria</taxon>
        <taxon>Candidatus Giovannoniibacteriota</taxon>
    </lineage>
</organism>
<proteinExistence type="predicted"/>
<dbReference type="Gene3D" id="2.70.70.10">
    <property type="entry name" value="Glucose Permease (Domain IIA)"/>
    <property type="match status" value="1"/>
</dbReference>
<sequence length="421" mass="47499">MKAGGWSWIMFLFFIAFVTSAVFLFFFTVEAATENELKQKIEAKNQEIQKLEEEIKQYQKSVEQTSATARTLQGAVNKINQEIKNLNYQLSLTKTKISKTEFEIQGLDSEIQKTLDNITKQQVLLAEALRQLDELERQTLVEIFLQYSSLAQFFDVIEKNKTLESTIKQSHDALRLLRADLETQKNGAERVRQKFLGLTEQLADQRSLEEEEQRNKTNLLKTTKNKEAQYQKLLREREQQRDAIEREIEAIEDDLRRLIDPSSLPAKGKGVLAWPVTNPIITQGFGITSFSQNTDVYGGKGHNGIDLRAPIGTSVYAAEQGIVKDIGDTDRICPGGSYGKWIVIEHPNNLSTLYAHLSRIRVSTGQTVSRGDIIGLSGNTGYTTGPHLHLTVYASNTFRQAQTRHCGLVPAGGYLNPLDYL</sequence>
<evidence type="ECO:0000313" key="4">
    <source>
        <dbReference type="Proteomes" id="UP000178406"/>
    </source>
</evidence>
<evidence type="ECO:0000313" key="3">
    <source>
        <dbReference type="EMBL" id="OGF73580.1"/>
    </source>
</evidence>
<dbReference type="InterPro" id="IPR011055">
    <property type="entry name" value="Dup_hybrid_motif"/>
</dbReference>
<feature type="domain" description="M23ase beta-sheet core" evidence="2">
    <location>
        <begin position="301"/>
        <end position="395"/>
    </location>
</feature>
<evidence type="ECO:0000259" key="2">
    <source>
        <dbReference type="Pfam" id="PF01551"/>
    </source>
</evidence>
<comment type="caution">
    <text evidence="3">The sequence shown here is derived from an EMBL/GenBank/DDBJ whole genome shotgun (WGS) entry which is preliminary data.</text>
</comment>